<dbReference type="AlphaFoldDB" id="A0AAV2HZJ0"/>
<evidence type="ECO:0000313" key="2">
    <source>
        <dbReference type="EMBL" id="CAL1539677.1"/>
    </source>
</evidence>
<accession>A0AAV2HZJ0</accession>
<name>A0AAV2HZJ0_LYMST</name>
<proteinExistence type="predicted"/>
<feature type="non-terminal residue" evidence="2">
    <location>
        <position position="1"/>
    </location>
</feature>
<dbReference type="EMBL" id="CAXITT010000350">
    <property type="protein sequence ID" value="CAL1539677.1"/>
    <property type="molecule type" value="Genomic_DNA"/>
</dbReference>
<feature type="compositionally biased region" description="Low complexity" evidence="1">
    <location>
        <begin position="8"/>
        <end position="32"/>
    </location>
</feature>
<keyword evidence="3" id="KW-1185">Reference proteome</keyword>
<reference evidence="2 3" key="1">
    <citation type="submission" date="2024-04" db="EMBL/GenBank/DDBJ databases">
        <authorList>
            <consortium name="Genoscope - CEA"/>
            <person name="William W."/>
        </authorList>
    </citation>
    <scope>NUCLEOTIDE SEQUENCE [LARGE SCALE GENOMIC DNA]</scope>
</reference>
<feature type="region of interest" description="Disordered" evidence="1">
    <location>
        <begin position="1"/>
        <end position="79"/>
    </location>
</feature>
<comment type="caution">
    <text evidence="2">The sequence shown here is derived from an EMBL/GenBank/DDBJ whole genome shotgun (WGS) entry which is preliminary data.</text>
</comment>
<organism evidence="2 3">
    <name type="scientific">Lymnaea stagnalis</name>
    <name type="common">Great pond snail</name>
    <name type="synonym">Helix stagnalis</name>
    <dbReference type="NCBI Taxonomy" id="6523"/>
    <lineage>
        <taxon>Eukaryota</taxon>
        <taxon>Metazoa</taxon>
        <taxon>Spiralia</taxon>
        <taxon>Lophotrochozoa</taxon>
        <taxon>Mollusca</taxon>
        <taxon>Gastropoda</taxon>
        <taxon>Heterobranchia</taxon>
        <taxon>Euthyneura</taxon>
        <taxon>Panpulmonata</taxon>
        <taxon>Hygrophila</taxon>
        <taxon>Lymnaeoidea</taxon>
        <taxon>Lymnaeidae</taxon>
        <taxon>Lymnaea</taxon>
    </lineage>
</organism>
<evidence type="ECO:0000256" key="1">
    <source>
        <dbReference type="SAM" id="MobiDB-lite"/>
    </source>
</evidence>
<sequence>QEPPPPYSSSALPLTPIERIAPASSSSSPLLIEPVRAPDLTTIPSGGPKRGHGGARKKEPEKGAKGKKKGKATVEMQRL</sequence>
<protein>
    <submittedName>
        <fullName evidence="2">Uncharacterized protein</fullName>
    </submittedName>
</protein>
<evidence type="ECO:0000313" key="3">
    <source>
        <dbReference type="Proteomes" id="UP001497497"/>
    </source>
</evidence>
<gene>
    <name evidence="2" type="ORF">GSLYS_00013410001</name>
</gene>
<dbReference type="Proteomes" id="UP001497497">
    <property type="component" value="Unassembled WGS sequence"/>
</dbReference>